<dbReference type="InParanoid" id="A0A066VZ66"/>
<dbReference type="Gene3D" id="1.20.1740.10">
    <property type="entry name" value="Amino acid/polyamine transporter I"/>
    <property type="match status" value="1"/>
</dbReference>
<feature type="transmembrane region" description="Helical" evidence="5">
    <location>
        <begin position="476"/>
        <end position="496"/>
    </location>
</feature>
<evidence type="ECO:0000256" key="2">
    <source>
        <dbReference type="ARBA" id="ARBA00022692"/>
    </source>
</evidence>
<evidence type="ECO:0000313" key="6">
    <source>
        <dbReference type="EMBL" id="KDN46771.1"/>
    </source>
</evidence>
<dbReference type="AlphaFoldDB" id="A0A066VZ66"/>
<feature type="transmembrane region" description="Helical" evidence="5">
    <location>
        <begin position="198"/>
        <end position="217"/>
    </location>
</feature>
<evidence type="ECO:0000256" key="4">
    <source>
        <dbReference type="ARBA" id="ARBA00023136"/>
    </source>
</evidence>
<reference evidence="6 7" key="1">
    <citation type="submission" date="2014-05" db="EMBL/GenBank/DDBJ databases">
        <title>Draft genome sequence of a rare smut relative, Tilletiaria anomala UBC 951.</title>
        <authorList>
            <consortium name="DOE Joint Genome Institute"/>
            <person name="Toome M."/>
            <person name="Kuo A."/>
            <person name="Henrissat B."/>
            <person name="Lipzen A."/>
            <person name="Tritt A."/>
            <person name="Yoshinaga Y."/>
            <person name="Zane M."/>
            <person name="Barry K."/>
            <person name="Grigoriev I.V."/>
            <person name="Spatafora J.W."/>
            <person name="Aimea M.C."/>
        </authorList>
    </citation>
    <scope>NUCLEOTIDE SEQUENCE [LARGE SCALE GENOMIC DNA]</scope>
    <source>
        <strain evidence="6 7">UBC 951</strain>
    </source>
</reference>
<keyword evidence="4 5" id="KW-0472">Membrane</keyword>
<sequence length="512" mass="54462">MAGHAVLEATPLLQSLTSHDDRDTATGLSGQSLPAIEQAYDANAGTIPLLGFWSATALVVGRIVGAGIFSTPGVIADSVGSVGASLLCWCIGALAAFCGLFVWLEWATHYPMNGGDKVYLEKAYPQPPGLTAYVFAARALLLGATPSACVIFSSNMQDAFALDAGPALQKGIAVAALTTICLMHGLFPQLGLHIMNTVTALKVVILTIVVLVGVAVLTGHTRIQNPGTNLQPNKLFEGTHMSGALWASALFKTFNSFSGWTNASFVLGEVRDARRTMVRSSLLGLSLCTVLYLLVNVAYFSAIPKDELTKTIAVAGLFAKKVFGSLAEKVACLCIAMSALGNVITITYTASRVLVEIAREGILPAQVASKWPRNSPLIALCVHWLPAMLTIVLPPPGKIAYGLILDIEGYTVEVFYLAITLGLFAMRARAWETASISKEVFRCWNPFAFIFAAIAVWMVIIPWAPPSHTTSSLPYWAAPACGLCILLIGAAAWRLLGPPLPRSIRIAVDPHE</sequence>
<feature type="transmembrane region" description="Helical" evidence="5">
    <location>
        <begin position="414"/>
        <end position="431"/>
    </location>
</feature>
<comment type="subcellular location">
    <subcellularLocation>
        <location evidence="1">Membrane</location>
        <topology evidence="1">Multi-pass membrane protein</topology>
    </subcellularLocation>
</comment>
<dbReference type="GO" id="GO:0016020">
    <property type="term" value="C:membrane"/>
    <property type="evidence" value="ECO:0007669"/>
    <property type="project" value="UniProtKB-SubCell"/>
</dbReference>
<proteinExistence type="predicted"/>
<dbReference type="PIRSF" id="PIRSF006060">
    <property type="entry name" value="AA_transporter"/>
    <property type="match status" value="1"/>
</dbReference>
<evidence type="ECO:0000256" key="3">
    <source>
        <dbReference type="ARBA" id="ARBA00022989"/>
    </source>
</evidence>
<dbReference type="InterPro" id="IPR002293">
    <property type="entry name" value="AA/rel_permease1"/>
</dbReference>
<feature type="transmembrane region" description="Helical" evidence="5">
    <location>
        <begin position="376"/>
        <end position="394"/>
    </location>
</feature>
<dbReference type="PANTHER" id="PTHR11785">
    <property type="entry name" value="AMINO ACID TRANSPORTER"/>
    <property type="match status" value="1"/>
</dbReference>
<keyword evidence="7" id="KW-1185">Reference proteome</keyword>
<dbReference type="EMBL" id="JMSN01000033">
    <property type="protein sequence ID" value="KDN46771.1"/>
    <property type="molecule type" value="Genomic_DNA"/>
</dbReference>
<gene>
    <name evidence="6" type="ORF">K437DRAFT_246275</name>
</gene>
<dbReference type="Proteomes" id="UP000027361">
    <property type="component" value="Unassembled WGS sequence"/>
</dbReference>
<feature type="transmembrane region" description="Helical" evidence="5">
    <location>
        <begin position="281"/>
        <end position="302"/>
    </location>
</feature>
<protein>
    <submittedName>
        <fullName evidence="6">Amino acid transporter</fullName>
    </submittedName>
</protein>
<dbReference type="GO" id="GO:0015179">
    <property type="term" value="F:L-amino acid transmembrane transporter activity"/>
    <property type="evidence" value="ECO:0007669"/>
    <property type="project" value="TreeGrafter"/>
</dbReference>
<dbReference type="OrthoDB" id="5982228at2759"/>
<evidence type="ECO:0000256" key="5">
    <source>
        <dbReference type="SAM" id="Phobius"/>
    </source>
</evidence>
<keyword evidence="2 5" id="KW-0812">Transmembrane</keyword>
<dbReference type="STRING" id="1037660.A0A066VZ66"/>
<dbReference type="OMA" id="LINYCAF"/>
<feature type="transmembrane region" description="Helical" evidence="5">
    <location>
        <begin position="130"/>
        <end position="152"/>
    </location>
</feature>
<keyword evidence="3 5" id="KW-1133">Transmembrane helix</keyword>
<dbReference type="RefSeq" id="XP_013243637.1">
    <property type="nucleotide sequence ID" value="XM_013388183.1"/>
</dbReference>
<evidence type="ECO:0000313" key="7">
    <source>
        <dbReference type="Proteomes" id="UP000027361"/>
    </source>
</evidence>
<feature type="transmembrane region" description="Helical" evidence="5">
    <location>
        <begin position="172"/>
        <end position="192"/>
    </location>
</feature>
<dbReference type="GeneID" id="25263204"/>
<comment type="caution">
    <text evidence="6">The sequence shown here is derived from an EMBL/GenBank/DDBJ whole genome shotgun (WGS) entry which is preliminary data.</text>
</comment>
<dbReference type="HOGENOM" id="CLU_013661_5_1_1"/>
<feature type="transmembrane region" description="Helical" evidence="5">
    <location>
        <begin position="330"/>
        <end position="355"/>
    </location>
</feature>
<name>A0A066VZ66_TILAU</name>
<feature type="transmembrane region" description="Helical" evidence="5">
    <location>
        <begin position="82"/>
        <end position="104"/>
    </location>
</feature>
<dbReference type="InterPro" id="IPR050598">
    <property type="entry name" value="AminoAcid_Transporter"/>
</dbReference>
<dbReference type="PANTHER" id="PTHR11785:SF382">
    <property type="entry name" value="LOW-AFFINITY METHIONINE PERMEASE"/>
    <property type="match status" value="1"/>
</dbReference>
<accession>A0A066VZ66</accession>
<evidence type="ECO:0000256" key="1">
    <source>
        <dbReference type="ARBA" id="ARBA00004141"/>
    </source>
</evidence>
<feature type="transmembrane region" description="Helical" evidence="5">
    <location>
        <begin position="443"/>
        <end position="464"/>
    </location>
</feature>
<feature type="transmembrane region" description="Helical" evidence="5">
    <location>
        <begin position="50"/>
        <end position="70"/>
    </location>
</feature>
<organism evidence="6 7">
    <name type="scientific">Tilletiaria anomala (strain ATCC 24038 / CBS 436.72 / UBC 951)</name>
    <dbReference type="NCBI Taxonomy" id="1037660"/>
    <lineage>
        <taxon>Eukaryota</taxon>
        <taxon>Fungi</taxon>
        <taxon>Dikarya</taxon>
        <taxon>Basidiomycota</taxon>
        <taxon>Ustilaginomycotina</taxon>
        <taxon>Exobasidiomycetes</taxon>
        <taxon>Georgefischeriales</taxon>
        <taxon>Tilletiariaceae</taxon>
        <taxon>Tilletiaria</taxon>
    </lineage>
</organism>
<dbReference type="Pfam" id="PF13520">
    <property type="entry name" value="AA_permease_2"/>
    <property type="match status" value="1"/>
</dbReference>